<dbReference type="EMBL" id="CP001649">
    <property type="protein sequence ID" value="ACS78097.1"/>
    <property type="molecule type" value="Genomic_DNA"/>
</dbReference>
<organism evidence="2 3">
    <name type="scientific">Maridesulfovibrio salexigens (strain ATCC 14822 / DSM 2638 / NCIMB 8403 / VKM B-1763)</name>
    <name type="common">Desulfovibrio salexigens</name>
    <dbReference type="NCBI Taxonomy" id="526222"/>
    <lineage>
        <taxon>Bacteria</taxon>
        <taxon>Pseudomonadati</taxon>
        <taxon>Thermodesulfobacteriota</taxon>
        <taxon>Desulfovibrionia</taxon>
        <taxon>Desulfovibrionales</taxon>
        <taxon>Desulfovibrionaceae</taxon>
        <taxon>Maridesulfovibrio</taxon>
    </lineage>
</organism>
<dbReference type="SUPFAM" id="SSF48029">
    <property type="entry name" value="FliG"/>
    <property type="match status" value="1"/>
</dbReference>
<gene>
    <name evidence="2" type="ordered locus">Desal_0025</name>
</gene>
<evidence type="ECO:0000313" key="3">
    <source>
        <dbReference type="Proteomes" id="UP000002601"/>
    </source>
</evidence>
<dbReference type="PROSITE" id="PS50042">
    <property type="entry name" value="CNMP_BINDING_3"/>
    <property type="match status" value="1"/>
</dbReference>
<dbReference type="OrthoDB" id="5505487at2"/>
<evidence type="ECO:0000259" key="1">
    <source>
        <dbReference type="PROSITE" id="PS50042"/>
    </source>
</evidence>
<dbReference type="Pfam" id="PF01706">
    <property type="entry name" value="FliG_C"/>
    <property type="match status" value="1"/>
</dbReference>
<proteinExistence type="predicted"/>
<dbReference type="InterPro" id="IPR011002">
    <property type="entry name" value="FliG_a-hlx"/>
</dbReference>
<dbReference type="AlphaFoldDB" id="C6BUW0"/>
<dbReference type="PANTHER" id="PTHR47823:SF9">
    <property type="entry name" value="CHROMOSOME UNDETERMINED SCAFFOLD_10, WHOLE GENOME SHOTGUN SEQUENCE"/>
    <property type="match status" value="1"/>
</dbReference>
<dbReference type="Gene3D" id="1.10.220.30">
    <property type="match status" value="1"/>
</dbReference>
<dbReference type="eggNOG" id="COG0664">
    <property type="taxonomic scope" value="Bacteria"/>
</dbReference>
<accession>C6BUW0</accession>
<dbReference type="InterPro" id="IPR000595">
    <property type="entry name" value="cNMP-bd_dom"/>
</dbReference>
<dbReference type="InterPro" id="IPR014710">
    <property type="entry name" value="RmlC-like_jellyroll"/>
</dbReference>
<dbReference type="RefSeq" id="WP_012765623.1">
    <property type="nucleotide sequence ID" value="NC_012881.1"/>
</dbReference>
<dbReference type="HOGENOM" id="CLU_679212_0_0_7"/>
<dbReference type="InterPro" id="IPR018490">
    <property type="entry name" value="cNMP-bd_dom_sf"/>
</dbReference>
<sequence length="388" mass="44434">MGSSSPNIKSFYKGQEIFKEGQESSVAYMIKKGAVNIYKVQNNEKIILARLGEGEIFGEMGIISKGTRSANAEAAEYCDLVILTDQIILKLLDQCPRTVQYMTRLLVKRLHRTGEMISAKGHRSNFTSICNILDLAYRTHISMDREQARKERNHDLGLDYTKLCKTIRSIILVSQNEIDAVISKLKSLKIIDAIDLRTGKAFPDRFIQISDPDNFLEVANNLFKELQQTAYTPTSELQIVDIYEISEMLDSDPKIIYKKIAQEDFPETMFMFDRNKVSDWASEKEPDYFSKVKKKKKSIEELEDIEDIVYVDNATLKEVFNRLGYHKLGVLMSIAEDDARKKILANLAKKIAKIVQDEVRDNVDETEAEDVLTELYEMVREIKGGDKK</sequence>
<dbReference type="InterPro" id="IPR018488">
    <property type="entry name" value="cNMP-bd_CS"/>
</dbReference>
<protein>
    <submittedName>
        <fullName evidence="2">Putative transcriptional regulator, Crp/Fnr family</fullName>
    </submittedName>
</protein>
<dbReference type="PANTHER" id="PTHR47823">
    <property type="entry name" value="ION_TRANS DOMAIN-CONTAINING PROTEIN"/>
    <property type="match status" value="1"/>
</dbReference>
<feature type="domain" description="Cyclic nucleotide-binding" evidence="1">
    <location>
        <begin position="9"/>
        <end position="109"/>
    </location>
</feature>
<dbReference type="PROSITE" id="PS00889">
    <property type="entry name" value="CNMP_BINDING_2"/>
    <property type="match status" value="1"/>
</dbReference>
<dbReference type="Gene3D" id="2.60.120.10">
    <property type="entry name" value="Jelly Rolls"/>
    <property type="match status" value="1"/>
</dbReference>
<dbReference type="CDD" id="cd00038">
    <property type="entry name" value="CAP_ED"/>
    <property type="match status" value="1"/>
</dbReference>
<reference evidence="2 3" key="1">
    <citation type="submission" date="2009-06" db="EMBL/GenBank/DDBJ databases">
        <title>Complete sequence of Desulfovibrio salexigens DSM 2638.</title>
        <authorList>
            <consortium name="US DOE Joint Genome Institute"/>
            <person name="Lucas S."/>
            <person name="Copeland A."/>
            <person name="Lapidus A."/>
            <person name="Glavina del Rio T."/>
            <person name="Tice H."/>
            <person name="Bruce D."/>
            <person name="Goodwin L."/>
            <person name="Pitluck S."/>
            <person name="Munk A.C."/>
            <person name="Brettin T."/>
            <person name="Detter J.C."/>
            <person name="Han C."/>
            <person name="Tapia R."/>
            <person name="Larimer F."/>
            <person name="Land M."/>
            <person name="Hauser L."/>
            <person name="Kyrpides N."/>
            <person name="Anderson I."/>
            <person name="Wall J.D."/>
            <person name="Arkin A.P."/>
            <person name="Dehal P."/>
            <person name="Chivian D."/>
            <person name="Giles B."/>
            <person name="Hazen T.C."/>
        </authorList>
    </citation>
    <scope>NUCLEOTIDE SEQUENCE [LARGE SCALE GENOMIC DNA]</scope>
    <source>
        <strain evidence="3">ATCC 14822 / DSM 2638 / NCIMB 8403 / VKM B-1763</strain>
    </source>
</reference>
<dbReference type="STRING" id="526222.Desal_0025"/>
<dbReference type="Pfam" id="PF00027">
    <property type="entry name" value="cNMP_binding"/>
    <property type="match status" value="1"/>
</dbReference>
<name>C6BUW0_MARSD</name>
<dbReference type="SUPFAM" id="SSF51206">
    <property type="entry name" value="cAMP-binding domain-like"/>
    <property type="match status" value="1"/>
</dbReference>
<dbReference type="Proteomes" id="UP000002601">
    <property type="component" value="Chromosome"/>
</dbReference>
<dbReference type="KEGG" id="dsa:Desal_0025"/>
<dbReference type="SMART" id="SM00100">
    <property type="entry name" value="cNMP"/>
    <property type="match status" value="1"/>
</dbReference>
<keyword evidence="3" id="KW-1185">Reference proteome</keyword>
<evidence type="ECO:0000313" key="2">
    <source>
        <dbReference type="EMBL" id="ACS78097.1"/>
    </source>
</evidence>
<dbReference type="InterPro" id="IPR023087">
    <property type="entry name" value="Flg_Motor_Flig_C"/>
</dbReference>